<reference evidence="5" key="1">
    <citation type="submission" date="2017-02" db="UniProtKB">
        <authorList>
            <consortium name="WormBaseParasite"/>
        </authorList>
    </citation>
    <scope>IDENTIFICATION</scope>
</reference>
<evidence type="ECO:0000313" key="5">
    <source>
        <dbReference type="WBParaSite" id="HNAJ_0000092201-mRNA-1"/>
    </source>
</evidence>
<reference evidence="3 4" key="2">
    <citation type="submission" date="2018-11" db="EMBL/GenBank/DDBJ databases">
        <authorList>
            <consortium name="Pathogen Informatics"/>
        </authorList>
    </citation>
    <scope>NUCLEOTIDE SEQUENCE [LARGE SCALE GENOMIC DNA]</scope>
</reference>
<feature type="signal peptide" evidence="2">
    <location>
        <begin position="1"/>
        <end position="15"/>
    </location>
</feature>
<dbReference type="AlphaFoldDB" id="A0A0R3T1Y9"/>
<evidence type="ECO:0000256" key="2">
    <source>
        <dbReference type="SAM" id="SignalP"/>
    </source>
</evidence>
<feature type="region of interest" description="Disordered" evidence="1">
    <location>
        <begin position="45"/>
        <end position="80"/>
    </location>
</feature>
<gene>
    <name evidence="3" type="ORF">HNAJ_LOCUS922</name>
</gene>
<evidence type="ECO:0000256" key="1">
    <source>
        <dbReference type="SAM" id="MobiDB-lite"/>
    </source>
</evidence>
<protein>
    <submittedName>
        <fullName evidence="5">Secreted protein</fullName>
    </submittedName>
</protein>
<dbReference type="EMBL" id="UZAE01000307">
    <property type="protein sequence ID" value="VDN96781.1"/>
    <property type="molecule type" value="Genomic_DNA"/>
</dbReference>
<dbReference type="Proteomes" id="UP000278807">
    <property type="component" value="Unassembled WGS sequence"/>
</dbReference>
<organism evidence="5">
    <name type="scientific">Rodentolepis nana</name>
    <name type="common">Dwarf tapeworm</name>
    <name type="synonym">Hymenolepis nana</name>
    <dbReference type="NCBI Taxonomy" id="102285"/>
    <lineage>
        <taxon>Eukaryota</taxon>
        <taxon>Metazoa</taxon>
        <taxon>Spiralia</taxon>
        <taxon>Lophotrochozoa</taxon>
        <taxon>Platyhelminthes</taxon>
        <taxon>Cestoda</taxon>
        <taxon>Eucestoda</taxon>
        <taxon>Cyclophyllidea</taxon>
        <taxon>Hymenolepididae</taxon>
        <taxon>Rodentolepis</taxon>
    </lineage>
</organism>
<name>A0A0R3T1Y9_RODNA</name>
<dbReference type="OrthoDB" id="10394145at2759"/>
<keyword evidence="4" id="KW-1185">Reference proteome</keyword>
<evidence type="ECO:0000313" key="4">
    <source>
        <dbReference type="Proteomes" id="UP000278807"/>
    </source>
</evidence>
<feature type="chain" id="PRO_5043131586" evidence="2">
    <location>
        <begin position="16"/>
        <end position="80"/>
    </location>
</feature>
<evidence type="ECO:0000313" key="3">
    <source>
        <dbReference type="EMBL" id="VDN96781.1"/>
    </source>
</evidence>
<accession>A0A0R3T1Y9</accession>
<dbReference type="WBParaSite" id="HNAJ_0000092201-mRNA-1">
    <property type="protein sequence ID" value="HNAJ_0000092201-mRNA-1"/>
    <property type="gene ID" value="HNAJ_0000092201"/>
</dbReference>
<proteinExistence type="predicted"/>
<keyword evidence="2" id="KW-0732">Signal</keyword>
<sequence length="80" mass="9040">MTLFGMMVIVLLVYARFYAINYQQERLTVVYPENKTHSVWSDTMRSKSIPSVPPSGHLISADSGRYSSHQPHVHYAGSVV</sequence>